<dbReference type="Gene3D" id="3.40.710.10">
    <property type="entry name" value="DD-peptidase/beta-lactamase superfamily"/>
    <property type="match status" value="1"/>
</dbReference>
<keyword evidence="4" id="KW-1185">Reference proteome</keyword>
<dbReference type="Pfam" id="PF21922">
    <property type="entry name" value="PBP_dimer_2"/>
    <property type="match status" value="1"/>
</dbReference>
<protein>
    <submittedName>
        <fullName evidence="3">Cell elongation-specific peptidoglycan D,D-transpeptidase</fullName>
    </submittedName>
</protein>
<dbReference type="InterPro" id="IPR001460">
    <property type="entry name" value="PCN-bd_Tpept"/>
</dbReference>
<dbReference type="GO" id="GO:0008658">
    <property type="term" value="F:penicillin binding"/>
    <property type="evidence" value="ECO:0007669"/>
    <property type="project" value="InterPro"/>
</dbReference>
<reference evidence="4" key="1">
    <citation type="submission" date="2016-10" db="EMBL/GenBank/DDBJ databases">
        <authorList>
            <person name="Varghese N."/>
            <person name="Submissions S."/>
        </authorList>
    </citation>
    <scope>NUCLEOTIDE SEQUENCE [LARGE SCALE GENOMIC DNA]</scope>
    <source>
        <strain evidence="4">DSM 45722</strain>
    </source>
</reference>
<dbReference type="Gene3D" id="3.90.1310.10">
    <property type="entry name" value="Penicillin-binding protein 2a (Domain 2)"/>
    <property type="match status" value="1"/>
</dbReference>
<dbReference type="Proteomes" id="UP000198981">
    <property type="component" value="Unassembled WGS sequence"/>
</dbReference>
<dbReference type="SUPFAM" id="SSF56601">
    <property type="entry name" value="beta-lactamase/transpeptidase-like"/>
    <property type="match status" value="1"/>
</dbReference>
<evidence type="ECO:0000313" key="4">
    <source>
        <dbReference type="Proteomes" id="UP000198981"/>
    </source>
</evidence>
<dbReference type="PANTHER" id="PTHR30627">
    <property type="entry name" value="PEPTIDOGLYCAN D,D-TRANSPEPTIDASE"/>
    <property type="match status" value="1"/>
</dbReference>
<sequence>MNSPLRKVSISVLVLFTLLILNANYIQVVRSSELRANPSNTRILAEEYDRERGQIVVDGNPVATSVRTDDALTYLRQYPQGELYSSVTGYYSLVYGNTGIERAENEILSGSDDRLAFRRIADLFTGRDPSGGNVELTLDPAAQQAAFDGLDGVQGSVVALDPSTGAVLAMVSSPGYDPNQLSSHDPAAIRAYSDTLGAMDPDPRVNGTVDERHSPGSVFKLITSAAALEDGYSSDSVVPAPQTYRLPGTSRDLSNFGGEVCDPSGQQTLADALRISCNTAFAQLGVELGEDRIRETAQAFGIDEEPEPMPLPVVQSTVGDIDGDAQLAVASIGQQNVQITPLQGAMIAAAIANDGSLMQPYLVDQLQAPDLTVIDQTEPEEQSRPVSADVATQLQQMMVGVVEGGSGRRAQIDGYTVGGKTGTAQTTADGDDNQWFVGFAGPEGEPQIAVAVFIQGGQGTGGDLSAPVAQQVMAAYLAADGGN</sequence>
<gene>
    <name evidence="3" type="ORF">SAMN03159343_3831</name>
</gene>
<dbReference type="RefSeq" id="WP_092807315.1">
    <property type="nucleotide sequence ID" value="NZ_FMUH01000007.1"/>
</dbReference>
<dbReference type="OrthoDB" id="9766847at2"/>
<feature type="domain" description="Penicillin-binding protein transpeptidase" evidence="1">
    <location>
        <begin position="155"/>
        <end position="473"/>
    </location>
</feature>
<accession>A0A1G4YZ88</accession>
<dbReference type="PANTHER" id="PTHR30627:SF24">
    <property type="entry name" value="PENICILLIN-BINDING PROTEIN 4B"/>
    <property type="match status" value="1"/>
</dbReference>
<evidence type="ECO:0000259" key="1">
    <source>
        <dbReference type="Pfam" id="PF00905"/>
    </source>
</evidence>
<dbReference type="EMBL" id="FMUH01000007">
    <property type="protein sequence ID" value="SCX58743.1"/>
    <property type="molecule type" value="Genomic_DNA"/>
</dbReference>
<evidence type="ECO:0000259" key="2">
    <source>
        <dbReference type="Pfam" id="PF21922"/>
    </source>
</evidence>
<dbReference type="STRING" id="1960309.SAMN03159343_3831"/>
<dbReference type="InterPro" id="IPR012338">
    <property type="entry name" value="Beta-lactam/transpept-like"/>
</dbReference>
<dbReference type="Pfam" id="PF00905">
    <property type="entry name" value="Transpeptidase"/>
    <property type="match status" value="1"/>
</dbReference>
<name>A0A1G4YZ88_9ACTN</name>
<feature type="domain" description="Penicillin binding protein A dimerisation" evidence="2">
    <location>
        <begin position="52"/>
        <end position="134"/>
    </location>
</feature>
<dbReference type="InterPro" id="IPR050515">
    <property type="entry name" value="Beta-lactam/transpept"/>
</dbReference>
<proteinExistence type="predicted"/>
<dbReference type="GO" id="GO:0071972">
    <property type="term" value="F:peptidoglycan L,D-transpeptidase activity"/>
    <property type="evidence" value="ECO:0007669"/>
    <property type="project" value="TreeGrafter"/>
</dbReference>
<dbReference type="AlphaFoldDB" id="A0A1G4YZ88"/>
<organism evidence="3 4">
    <name type="scientific">Klenkia marina</name>
    <dbReference type="NCBI Taxonomy" id="1960309"/>
    <lineage>
        <taxon>Bacteria</taxon>
        <taxon>Bacillati</taxon>
        <taxon>Actinomycetota</taxon>
        <taxon>Actinomycetes</taxon>
        <taxon>Geodermatophilales</taxon>
        <taxon>Geodermatophilaceae</taxon>
        <taxon>Klenkia</taxon>
    </lineage>
</organism>
<dbReference type="InterPro" id="IPR054120">
    <property type="entry name" value="PBPA_dimer"/>
</dbReference>
<evidence type="ECO:0000313" key="3">
    <source>
        <dbReference type="EMBL" id="SCX58743.1"/>
    </source>
</evidence>
<dbReference type="GO" id="GO:0071555">
    <property type="term" value="P:cell wall organization"/>
    <property type="evidence" value="ECO:0007669"/>
    <property type="project" value="TreeGrafter"/>
</dbReference>
<dbReference type="GO" id="GO:0005886">
    <property type="term" value="C:plasma membrane"/>
    <property type="evidence" value="ECO:0007669"/>
    <property type="project" value="TreeGrafter"/>
</dbReference>